<reference evidence="1 2" key="1">
    <citation type="journal article" date="2015" name="Proc. Natl. Acad. Sci. U.S.A.">
        <title>The resurrection genome of Boea hygrometrica: A blueprint for survival of dehydration.</title>
        <authorList>
            <person name="Xiao L."/>
            <person name="Yang G."/>
            <person name="Zhang L."/>
            <person name="Yang X."/>
            <person name="Zhao S."/>
            <person name="Ji Z."/>
            <person name="Zhou Q."/>
            <person name="Hu M."/>
            <person name="Wang Y."/>
            <person name="Chen M."/>
            <person name="Xu Y."/>
            <person name="Jin H."/>
            <person name="Xiao X."/>
            <person name="Hu G."/>
            <person name="Bao F."/>
            <person name="Hu Y."/>
            <person name="Wan P."/>
            <person name="Li L."/>
            <person name="Deng X."/>
            <person name="Kuang T."/>
            <person name="Xiang C."/>
            <person name="Zhu J.K."/>
            <person name="Oliver M.J."/>
            <person name="He Y."/>
        </authorList>
    </citation>
    <scope>NUCLEOTIDE SEQUENCE [LARGE SCALE GENOMIC DNA]</scope>
    <source>
        <strain evidence="2">cv. XS01</strain>
    </source>
</reference>
<dbReference type="Proteomes" id="UP000250235">
    <property type="component" value="Unassembled WGS sequence"/>
</dbReference>
<evidence type="ECO:0000313" key="1">
    <source>
        <dbReference type="EMBL" id="KZV45100.1"/>
    </source>
</evidence>
<accession>A0A2Z7CDH3</accession>
<name>A0A2Z7CDH3_9LAMI</name>
<gene>
    <name evidence="1" type="ORF">F511_10131</name>
</gene>
<sequence>MLKCQFPHEIGRSQAPRRQQAILGTLVEYPAWVAKRRRLEEIRFEMLTVAKTPIGARVVALDSSCQGVSSYTCVSSESERKEAAMRRCSLTGRFDSSAQVVLRVSTRFYLALRLELAVVLGRMHVIERLASSQLSHMRYGLSALVGAGYPCFSAGREDGPAGGALGGG</sequence>
<dbReference type="EMBL" id="KQ996427">
    <property type="protein sequence ID" value="KZV45100.1"/>
    <property type="molecule type" value="Genomic_DNA"/>
</dbReference>
<evidence type="ECO:0000313" key="2">
    <source>
        <dbReference type="Proteomes" id="UP000250235"/>
    </source>
</evidence>
<keyword evidence="2" id="KW-1185">Reference proteome</keyword>
<proteinExistence type="predicted"/>
<organism evidence="1 2">
    <name type="scientific">Dorcoceras hygrometricum</name>
    <dbReference type="NCBI Taxonomy" id="472368"/>
    <lineage>
        <taxon>Eukaryota</taxon>
        <taxon>Viridiplantae</taxon>
        <taxon>Streptophyta</taxon>
        <taxon>Embryophyta</taxon>
        <taxon>Tracheophyta</taxon>
        <taxon>Spermatophyta</taxon>
        <taxon>Magnoliopsida</taxon>
        <taxon>eudicotyledons</taxon>
        <taxon>Gunneridae</taxon>
        <taxon>Pentapetalae</taxon>
        <taxon>asterids</taxon>
        <taxon>lamiids</taxon>
        <taxon>Lamiales</taxon>
        <taxon>Gesneriaceae</taxon>
        <taxon>Didymocarpoideae</taxon>
        <taxon>Trichosporeae</taxon>
        <taxon>Loxocarpinae</taxon>
        <taxon>Dorcoceras</taxon>
    </lineage>
</organism>
<dbReference type="AlphaFoldDB" id="A0A2Z7CDH3"/>
<protein>
    <submittedName>
        <fullName evidence="1">Uncharacterized protein</fullName>
    </submittedName>
</protein>